<dbReference type="AlphaFoldDB" id="A0A5B7HPG4"/>
<keyword evidence="2" id="KW-1185">Reference proteome</keyword>
<dbReference type="EMBL" id="VSRR010032337">
    <property type="protein sequence ID" value="MPC71127.1"/>
    <property type="molecule type" value="Genomic_DNA"/>
</dbReference>
<evidence type="ECO:0000313" key="1">
    <source>
        <dbReference type="EMBL" id="MPC71127.1"/>
    </source>
</evidence>
<reference evidence="1 2" key="1">
    <citation type="submission" date="2019-05" db="EMBL/GenBank/DDBJ databases">
        <title>Another draft genome of Portunus trituberculatus and its Hox gene families provides insights of decapod evolution.</title>
        <authorList>
            <person name="Jeong J.-H."/>
            <person name="Song I."/>
            <person name="Kim S."/>
            <person name="Choi T."/>
            <person name="Kim D."/>
            <person name="Ryu S."/>
            <person name="Kim W."/>
        </authorList>
    </citation>
    <scope>NUCLEOTIDE SEQUENCE [LARGE SCALE GENOMIC DNA]</scope>
    <source>
        <tissue evidence="1">Muscle</tissue>
    </source>
</reference>
<gene>
    <name evidence="1" type="ORF">E2C01_065396</name>
</gene>
<dbReference type="Proteomes" id="UP000324222">
    <property type="component" value="Unassembled WGS sequence"/>
</dbReference>
<proteinExistence type="predicted"/>
<sequence length="190" mass="20881">MCPSRPETCSQPIPSRFLPPDRILANDKPDSLCPYCRGRHLQSFPSFSMTLQCPFSATCRRSRQIRSGSCSLVVLVTRYLHAPTPPESHSGAASERKLTTCYYRDAPLSCGSHLCRVVVMDDKDEAAIVSDADTNFVPPLTNAARLHYRRLWKMKTASITAPDAACAPLAFLLGTGVCAASANTHRLRKI</sequence>
<name>A0A5B7HPG4_PORTR</name>
<protein>
    <submittedName>
        <fullName evidence="1">Uncharacterized protein</fullName>
    </submittedName>
</protein>
<evidence type="ECO:0000313" key="2">
    <source>
        <dbReference type="Proteomes" id="UP000324222"/>
    </source>
</evidence>
<organism evidence="1 2">
    <name type="scientific">Portunus trituberculatus</name>
    <name type="common">Swimming crab</name>
    <name type="synonym">Neptunus trituberculatus</name>
    <dbReference type="NCBI Taxonomy" id="210409"/>
    <lineage>
        <taxon>Eukaryota</taxon>
        <taxon>Metazoa</taxon>
        <taxon>Ecdysozoa</taxon>
        <taxon>Arthropoda</taxon>
        <taxon>Crustacea</taxon>
        <taxon>Multicrustacea</taxon>
        <taxon>Malacostraca</taxon>
        <taxon>Eumalacostraca</taxon>
        <taxon>Eucarida</taxon>
        <taxon>Decapoda</taxon>
        <taxon>Pleocyemata</taxon>
        <taxon>Brachyura</taxon>
        <taxon>Eubrachyura</taxon>
        <taxon>Portunoidea</taxon>
        <taxon>Portunidae</taxon>
        <taxon>Portuninae</taxon>
        <taxon>Portunus</taxon>
    </lineage>
</organism>
<accession>A0A5B7HPG4</accession>
<comment type="caution">
    <text evidence="1">The sequence shown here is derived from an EMBL/GenBank/DDBJ whole genome shotgun (WGS) entry which is preliminary data.</text>
</comment>